<evidence type="ECO:0000313" key="1">
    <source>
        <dbReference type="EMBL" id="AJO23749.1"/>
    </source>
</evidence>
<accession>A0AAN0T8C2</accession>
<gene>
    <name evidence="1" type="ORF">SB48_HM08orf04715</name>
</gene>
<proteinExistence type="predicted"/>
<protein>
    <submittedName>
        <fullName evidence="1">Uncharacterized protein</fullName>
    </submittedName>
</protein>
<reference evidence="2" key="1">
    <citation type="submission" date="2015-01" db="EMBL/GenBank/DDBJ databases">
        <title>Comparative genome analysis of Bacillus coagulans HM-08, Clostridium butyricum HM-68, Bacillus subtilis HM-66 and Bacillus paralicheniformis BL-09.</title>
        <authorList>
            <person name="Zhang H."/>
        </authorList>
    </citation>
    <scope>NUCLEOTIDE SEQUENCE [LARGE SCALE GENOMIC DNA]</scope>
    <source>
        <strain evidence="2">HM-08</strain>
    </source>
</reference>
<sequence>MSFWRHQKDSLSPDAACFVFLTGSKRQFEPRRSLFCPFDSFKKTV</sequence>
<organism evidence="1 2">
    <name type="scientific">Heyndrickxia coagulans</name>
    <name type="common">Weizmannia coagulans</name>
    <dbReference type="NCBI Taxonomy" id="1398"/>
    <lineage>
        <taxon>Bacteria</taxon>
        <taxon>Bacillati</taxon>
        <taxon>Bacillota</taxon>
        <taxon>Bacilli</taxon>
        <taxon>Bacillales</taxon>
        <taxon>Bacillaceae</taxon>
        <taxon>Heyndrickxia</taxon>
    </lineage>
</organism>
<evidence type="ECO:0000313" key="2">
    <source>
        <dbReference type="Proteomes" id="UP000032024"/>
    </source>
</evidence>
<dbReference type="EMBL" id="CP010525">
    <property type="protein sequence ID" value="AJO23749.1"/>
    <property type="molecule type" value="Genomic_DNA"/>
</dbReference>
<dbReference type="Proteomes" id="UP000032024">
    <property type="component" value="Chromosome"/>
</dbReference>
<keyword evidence="2" id="KW-1185">Reference proteome</keyword>
<dbReference type="AlphaFoldDB" id="A0AAN0T8C2"/>
<name>A0AAN0T8C2_HEYCO</name>